<comment type="caution">
    <text evidence="9">The sequence shown here is derived from an EMBL/GenBank/DDBJ whole genome shotgun (WGS) entry which is preliminary data.</text>
</comment>
<evidence type="ECO:0000256" key="4">
    <source>
        <dbReference type="ARBA" id="ARBA00023235"/>
    </source>
</evidence>
<evidence type="ECO:0000256" key="2">
    <source>
        <dbReference type="ARBA" id="ARBA00005642"/>
    </source>
</evidence>
<name>A0A8J7CMV0_9BACT</name>
<comment type="catalytic activity">
    <reaction evidence="1 5">
        <text>uridine(55) in tRNA = pseudouridine(55) in tRNA</text>
        <dbReference type="Rhea" id="RHEA:42532"/>
        <dbReference type="Rhea" id="RHEA-COMP:10101"/>
        <dbReference type="Rhea" id="RHEA-COMP:10102"/>
        <dbReference type="ChEBI" id="CHEBI:65314"/>
        <dbReference type="ChEBI" id="CHEBI:65315"/>
        <dbReference type="EC" id="5.4.99.25"/>
    </reaction>
</comment>
<dbReference type="InterPro" id="IPR020103">
    <property type="entry name" value="PsdUridine_synth_cat_dom_sf"/>
</dbReference>
<comment type="function">
    <text evidence="5">Responsible for synthesis of pseudouridine from uracil-55 in the psi GC loop of transfer RNAs.</text>
</comment>
<evidence type="ECO:0000313" key="10">
    <source>
        <dbReference type="Proteomes" id="UP000598633"/>
    </source>
</evidence>
<dbReference type="GO" id="GO:0160148">
    <property type="term" value="F:tRNA pseudouridine(55) synthase activity"/>
    <property type="evidence" value="ECO:0007669"/>
    <property type="project" value="UniProtKB-EC"/>
</dbReference>
<dbReference type="GO" id="GO:1990481">
    <property type="term" value="P:mRNA pseudouridine synthesis"/>
    <property type="evidence" value="ECO:0007669"/>
    <property type="project" value="TreeGrafter"/>
</dbReference>
<keyword evidence="3 5" id="KW-0819">tRNA processing</keyword>
<keyword evidence="4 5" id="KW-0413">Isomerase</keyword>
<protein>
    <recommendedName>
        <fullName evidence="5">tRNA pseudouridine synthase B</fullName>
        <ecNumber evidence="5">5.4.99.25</ecNumber>
    </recommendedName>
    <alternativeName>
        <fullName evidence="5">tRNA pseudouridine(55) synthase</fullName>
        <shortName evidence="5">Psi55 synthase</shortName>
    </alternativeName>
    <alternativeName>
        <fullName evidence="5">tRNA pseudouridylate synthase</fullName>
    </alternativeName>
    <alternativeName>
        <fullName evidence="5">tRNA-uridine isomerase</fullName>
    </alternativeName>
</protein>
<dbReference type="HAMAP" id="MF_01080">
    <property type="entry name" value="TruB_bact"/>
    <property type="match status" value="1"/>
</dbReference>
<dbReference type="EC" id="5.4.99.25" evidence="5"/>
<evidence type="ECO:0000259" key="6">
    <source>
        <dbReference type="Pfam" id="PF01509"/>
    </source>
</evidence>
<evidence type="ECO:0000256" key="1">
    <source>
        <dbReference type="ARBA" id="ARBA00000385"/>
    </source>
</evidence>
<dbReference type="Pfam" id="PF16198">
    <property type="entry name" value="TruB_C_2"/>
    <property type="match status" value="1"/>
</dbReference>
<evidence type="ECO:0000256" key="5">
    <source>
        <dbReference type="HAMAP-Rule" id="MF_01080"/>
    </source>
</evidence>
<dbReference type="AlphaFoldDB" id="A0A8J7CMV0"/>
<gene>
    <name evidence="5 9" type="primary">truB</name>
    <name evidence="9" type="ORF">IFJ97_00745</name>
</gene>
<dbReference type="InterPro" id="IPR002501">
    <property type="entry name" value="PsdUridine_synth_N"/>
</dbReference>
<dbReference type="PANTHER" id="PTHR13767">
    <property type="entry name" value="TRNA-PSEUDOURIDINE SYNTHASE"/>
    <property type="match status" value="1"/>
</dbReference>
<proteinExistence type="inferred from homology"/>
<dbReference type="Proteomes" id="UP000598633">
    <property type="component" value="Unassembled WGS sequence"/>
</dbReference>
<reference evidence="9 10" key="1">
    <citation type="submission" date="2020-08" db="EMBL/GenBank/DDBJ databases">
        <title>Acidobacteriota in marine sediments use diverse sulfur dissimilation pathways.</title>
        <authorList>
            <person name="Wasmund K."/>
        </authorList>
    </citation>
    <scope>NUCLEOTIDE SEQUENCE [LARGE SCALE GENOMIC DNA]</scope>
    <source>
        <strain evidence="9">MAG AM3-A</strain>
    </source>
</reference>
<dbReference type="GO" id="GO:0003723">
    <property type="term" value="F:RNA binding"/>
    <property type="evidence" value="ECO:0007669"/>
    <property type="project" value="InterPro"/>
</dbReference>
<dbReference type="InterPro" id="IPR032819">
    <property type="entry name" value="TruB_C"/>
</dbReference>
<evidence type="ECO:0000256" key="3">
    <source>
        <dbReference type="ARBA" id="ARBA00022694"/>
    </source>
</evidence>
<dbReference type="Pfam" id="PF09157">
    <property type="entry name" value="TruB-C_2"/>
    <property type="match status" value="1"/>
</dbReference>
<feature type="domain" description="tRNA pseudouridylate synthase B C-terminal" evidence="8">
    <location>
        <begin position="181"/>
        <end position="243"/>
    </location>
</feature>
<feature type="active site" description="Nucleophile" evidence="5">
    <location>
        <position position="46"/>
    </location>
</feature>
<dbReference type="SUPFAM" id="SSF55120">
    <property type="entry name" value="Pseudouridine synthase"/>
    <property type="match status" value="1"/>
</dbReference>
<feature type="domain" description="Pseudouridine synthase II N-terminal" evidence="6">
    <location>
        <begin position="31"/>
        <end position="180"/>
    </location>
</feature>
<organism evidence="9 10">
    <name type="scientific">Candidatus Sulfomarinibacter kjeldsenii</name>
    <dbReference type="NCBI Taxonomy" id="2885994"/>
    <lineage>
        <taxon>Bacteria</taxon>
        <taxon>Pseudomonadati</taxon>
        <taxon>Acidobacteriota</taxon>
        <taxon>Thermoanaerobaculia</taxon>
        <taxon>Thermoanaerobaculales</taxon>
        <taxon>Candidatus Sulfomarinibacteraceae</taxon>
        <taxon>Candidatus Sulfomarinibacter</taxon>
    </lineage>
</organism>
<dbReference type="EMBL" id="JACXWA010000010">
    <property type="protein sequence ID" value="MBD3869868.1"/>
    <property type="molecule type" value="Genomic_DNA"/>
</dbReference>
<dbReference type="InterPro" id="IPR015240">
    <property type="entry name" value="tRNA_sdUridine_synth_fam1_C"/>
</dbReference>
<dbReference type="InterPro" id="IPR014780">
    <property type="entry name" value="tRNA_psdUridine_synth_TruB"/>
</dbReference>
<evidence type="ECO:0000259" key="8">
    <source>
        <dbReference type="Pfam" id="PF16198"/>
    </source>
</evidence>
<sequence length="330" mass="35369">MSRRRPSRFHGLLPVFKKAGPTSHDVVDMARKALGERRIGHTGTLDPMAEGLLLLCVGQATRFQQYLLLWDKTYRGEIKLGHATTTYDGEGEAQDPAGTPPELDVATLDGLASQFRGEIEQVPPSYSAKKVAGKKLYELARSGEKVTPEPKTVVVHHLELEAAPPDQLLVEATTSSGFYVRSLAHDIGAALGCGGYLQHLLRTAIGPYAADRALSQEALQAAESAEVIIDGEAWIPLDDVALPFTEVELNSAAASRFVHGQEVVVFKTGVEDLTPDSNVMIRSSDKRLLGIGSVRAVLARGRTLNITPSMVLNTATKASSGPKNTAGDLP</sequence>
<dbReference type="Gene3D" id="3.30.2350.10">
    <property type="entry name" value="Pseudouridine synthase"/>
    <property type="match status" value="1"/>
</dbReference>
<feature type="domain" description="tRNA pseudouridine synthase II TruB subfamily 1 C-terminal" evidence="7">
    <location>
        <begin position="246"/>
        <end position="295"/>
    </location>
</feature>
<evidence type="ECO:0000313" key="9">
    <source>
        <dbReference type="EMBL" id="MBD3869868.1"/>
    </source>
</evidence>
<comment type="similarity">
    <text evidence="2 5">Belongs to the pseudouridine synthase TruB family. Type 1 subfamily.</text>
</comment>
<dbReference type="GO" id="GO:0031119">
    <property type="term" value="P:tRNA pseudouridine synthesis"/>
    <property type="evidence" value="ECO:0007669"/>
    <property type="project" value="UniProtKB-UniRule"/>
</dbReference>
<dbReference type="PANTHER" id="PTHR13767:SF2">
    <property type="entry name" value="PSEUDOURIDYLATE SYNTHASE TRUB1"/>
    <property type="match status" value="1"/>
</dbReference>
<evidence type="ECO:0000259" key="7">
    <source>
        <dbReference type="Pfam" id="PF09157"/>
    </source>
</evidence>
<dbReference type="NCBIfam" id="TIGR00431">
    <property type="entry name" value="TruB"/>
    <property type="match status" value="1"/>
</dbReference>
<dbReference type="CDD" id="cd02573">
    <property type="entry name" value="PseudoU_synth_EcTruB"/>
    <property type="match status" value="1"/>
</dbReference>
<dbReference type="Pfam" id="PF01509">
    <property type="entry name" value="TruB_N"/>
    <property type="match status" value="1"/>
</dbReference>
<accession>A0A8J7CMV0</accession>